<dbReference type="InterPro" id="IPR004330">
    <property type="entry name" value="FAR1_DNA_bnd_dom"/>
</dbReference>
<keyword evidence="4" id="KW-1185">Reference proteome</keyword>
<organism evidence="3 4">
    <name type="scientific">Lactuca saligna</name>
    <name type="common">Willowleaf lettuce</name>
    <dbReference type="NCBI Taxonomy" id="75948"/>
    <lineage>
        <taxon>Eukaryota</taxon>
        <taxon>Viridiplantae</taxon>
        <taxon>Streptophyta</taxon>
        <taxon>Embryophyta</taxon>
        <taxon>Tracheophyta</taxon>
        <taxon>Spermatophyta</taxon>
        <taxon>Magnoliopsida</taxon>
        <taxon>eudicotyledons</taxon>
        <taxon>Gunneridae</taxon>
        <taxon>Pentapetalae</taxon>
        <taxon>asterids</taxon>
        <taxon>campanulids</taxon>
        <taxon>Asterales</taxon>
        <taxon>Asteraceae</taxon>
        <taxon>Cichorioideae</taxon>
        <taxon>Cichorieae</taxon>
        <taxon>Lactucinae</taxon>
        <taxon>Lactuca</taxon>
    </lineage>
</organism>
<feature type="domain" description="FAR1" evidence="2">
    <location>
        <begin position="90"/>
        <end position="184"/>
    </location>
</feature>
<dbReference type="EMBL" id="OX465080">
    <property type="protein sequence ID" value="CAI9279437.1"/>
    <property type="molecule type" value="Genomic_DNA"/>
</dbReference>
<evidence type="ECO:0000256" key="1">
    <source>
        <dbReference type="SAM" id="MobiDB-lite"/>
    </source>
</evidence>
<name>A0AA35YT47_LACSI</name>
<gene>
    <name evidence="3" type="ORF">LSALG_LOCUS19236</name>
</gene>
<evidence type="ECO:0000313" key="4">
    <source>
        <dbReference type="Proteomes" id="UP001177003"/>
    </source>
</evidence>
<proteinExistence type="predicted"/>
<protein>
    <recommendedName>
        <fullName evidence="2">FAR1 domain-containing protein</fullName>
    </recommendedName>
</protein>
<dbReference type="Proteomes" id="UP001177003">
    <property type="component" value="Chromosome 4"/>
</dbReference>
<evidence type="ECO:0000313" key="3">
    <source>
        <dbReference type="EMBL" id="CAI9279437.1"/>
    </source>
</evidence>
<evidence type="ECO:0000259" key="2">
    <source>
        <dbReference type="Pfam" id="PF03101"/>
    </source>
</evidence>
<dbReference type="Pfam" id="PF03101">
    <property type="entry name" value="FAR1"/>
    <property type="match status" value="1"/>
</dbReference>
<dbReference type="PANTHER" id="PTHR47718:SF12">
    <property type="entry name" value="PROTEIN FAR1-RELATED SEQUENCE"/>
    <property type="match status" value="1"/>
</dbReference>
<dbReference type="AlphaFoldDB" id="A0AA35YT47"/>
<accession>A0AA35YT47</accession>
<feature type="region of interest" description="Disordered" evidence="1">
    <location>
        <begin position="1"/>
        <end position="29"/>
    </location>
</feature>
<sequence>MQSLPEESSSSKLDPMSVQSVSRTDELNVQSLAQSDYDISTESESEAGQDRFCEFFSPGGARKIWILEDVDDVKPKLFSKYLSIEDAMDMYRVFAAKAGFDVRKGSTKINTKSRVLTHRFMLCNREGFPQSVYVDTTDSKNNKPHRNSNIKRKGCPAFAKFRRVGNSDVFELYKFEERHNHDLVAKDYRHFLRSNRQLDNTAQEFIEKKGRVKIGPMKAYKLMQELKGANTVGGTVVDYKIQSRKVNCFIEKDDAQMVCAELADDMKFKKRFNKLIWNSGIDASEFDIRWRSFIEDYKLQEISWFSKVFHMRESWIPAYFRDMPLSGLMRTTSRLESMNSAFNKTSH</sequence>
<reference evidence="3" key="1">
    <citation type="submission" date="2023-04" db="EMBL/GenBank/DDBJ databases">
        <authorList>
            <person name="Vijverberg K."/>
            <person name="Xiong W."/>
            <person name="Schranz E."/>
        </authorList>
    </citation>
    <scope>NUCLEOTIDE SEQUENCE</scope>
</reference>
<dbReference type="PANTHER" id="PTHR47718">
    <property type="entry name" value="OS01G0519700 PROTEIN"/>
    <property type="match status" value="1"/>
</dbReference>